<dbReference type="EMBL" id="CP053586">
    <property type="protein sequence ID" value="WNZ25953.1"/>
    <property type="molecule type" value="Genomic_DNA"/>
</dbReference>
<dbReference type="FunFam" id="3.30.390.30:FF:000001">
    <property type="entry name" value="Dihydrolipoyl dehydrogenase"/>
    <property type="match status" value="1"/>
</dbReference>
<dbReference type="Gene3D" id="3.30.390.30">
    <property type="match status" value="1"/>
</dbReference>
<evidence type="ECO:0000256" key="8">
    <source>
        <dbReference type="PIRSR" id="PIRSR000350-3"/>
    </source>
</evidence>
<dbReference type="Pfam" id="PF02852">
    <property type="entry name" value="Pyr_redox_dim"/>
    <property type="match status" value="1"/>
</dbReference>
<evidence type="ECO:0000256" key="11">
    <source>
        <dbReference type="SAM" id="Phobius"/>
    </source>
</evidence>
<evidence type="ECO:0000313" key="14">
    <source>
        <dbReference type="EMBL" id="WNZ25953.1"/>
    </source>
</evidence>
<evidence type="ECO:0000256" key="1">
    <source>
        <dbReference type="ARBA" id="ARBA00007532"/>
    </source>
</evidence>
<dbReference type="InterPro" id="IPR036188">
    <property type="entry name" value="FAD/NAD-bd_sf"/>
</dbReference>
<feature type="transmembrane region" description="Helical" evidence="11">
    <location>
        <begin position="41"/>
        <end position="64"/>
    </location>
</feature>
<feature type="domain" description="Pyridine nucleotide-disulphide oxidoreductase dimerisation" evidence="12">
    <location>
        <begin position="382"/>
        <end position="491"/>
    </location>
</feature>
<keyword evidence="11" id="KW-0472">Membrane</keyword>
<protein>
    <submittedName>
        <fullName evidence="14">Mercuric reductase</fullName>
    </submittedName>
</protein>
<feature type="binding site" evidence="8">
    <location>
        <position position="303"/>
    </location>
    <ligand>
        <name>NAD(+)</name>
        <dbReference type="ChEBI" id="CHEBI:57540"/>
    </ligand>
</feature>
<evidence type="ECO:0000256" key="7">
    <source>
        <dbReference type="ARBA" id="ARBA00023284"/>
    </source>
</evidence>
<feature type="binding site" evidence="8">
    <location>
        <position position="152"/>
    </location>
    <ligand>
        <name>FAD</name>
        <dbReference type="ChEBI" id="CHEBI:57692"/>
    </ligand>
</feature>
<dbReference type="PRINTS" id="PR00411">
    <property type="entry name" value="PNDRDTASEI"/>
</dbReference>
<dbReference type="RefSeq" id="WP_316432147.1">
    <property type="nucleotide sequence ID" value="NZ_CP053586.1"/>
</dbReference>
<dbReference type="SUPFAM" id="SSF55424">
    <property type="entry name" value="FAD/NAD-linked reductases, dimerisation (C-terminal) domain"/>
    <property type="match status" value="1"/>
</dbReference>
<organism evidence="14">
    <name type="scientific">Leptolyngbya sp. NK1-12</name>
    <dbReference type="NCBI Taxonomy" id="2547451"/>
    <lineage>
        <taxon>Bacteria</taxon>
        <taxon>Bacillati</taxon>
        <taxon>Cyanobacteriota</taxon>
        <taxon>Cyanophyceae</taxon>
        <taxon>Leptolyngbyales</taxon>
        <taxon>Leptolyngbyaceae</taxon>
        <taxon>Leptolyngbya group</taxon>
        <taxon>Leptolyngbya</taxon>
    </lineage>
</organism>
<evidence type="ECO:0000256" key="4">
    <source>
        <dbReference type="ARBA" id="ARBA00022857"/>
    </source>
</evidence>
<dbReference type="NCBIfam" id="NF004991">
    <property type="entry name" value="PRK06370.1-3"/>
    <property type="match status" value="1"/>
</dbReference>
<dbReference type="AlphaFoldDB" id="A0AA97ARV5"/>
<feature type="binding site" evidence="8">
    <location>
        <begin position="213"/>
        <end position="220"/>
    </location>
    <ligand>
        <name>NAD(+)</name>
        <dbReference type="ChEBI" id="CHEBI:57540"/>
    </ligand>
</feature>
<evidence type="ECO:0000259" key="13">
    <source>
        <dbReference type="Pfam" id="PF07992"/>
    </source>
</evidence>
<dbReference type="Pfam" id="PF07992">
    <property type="entry name" value="Pyr_redox_2"/>
    <property type="match status" value="1"/>
</dbReference>
<dbReference type="InterPro" id="IPR016156">
    <property type="entry name" value="FAD/NAD-linked_Rdtase_dimer_sf"/>
</dbReference>
<dbReference type="SUPFAM" id="SSF51905">
    <property type="entry name" value="FAD/NAD(P)-binding domain"/>
    <property type="match status" value="1"/>
</dbReference>
<feature type="binding site" evidence="8">
    <location>
        <position position="87"/>
    </location>
    <ligand>
        <name>FAD</name>
        <dbReference type="ChEBI" id="CHEBI:57692"/>
    </ligand>
</feature>
<dbReference type="GO" id="GO:0050660">
    <property type="term" value="F:flavin adenine dinucleotide binding"/>
    <property type="evidence" value="ECO:0007669"/>
    <property type="project" value="TreeGrafter"/>
</dbReference>
<reference evidence="14" key="1">
    <citation type="submission" date="2020-05" db="EMBL/GenBank/DDBJ databases">
        <authorList>
            <person name="Zhu T."/>
            <person name="Keshari N."/>
            <person name="Lu X."/>
        </authorList>
    </citation>
    <scope>NUCLEOTIDE SEQUENCE</scope>
    <source>
        <strain evidence="14">NK1-12</strain>
    </source>
</reference>
<keyword evidence="8" id="KW-0520">NAD</keyword>
<keyword evidence="8" id="KW-0547">Nucleotide-binding</keyword>
<dbReference type="InterPro" id="IPR012999">
    <property type="entry name" value="Pyr_OxRdtase_I_AS"/>
</dbReference>
<evidence type="ECO:0000256" key="6">
    <source>
        <dbReference type="ARBA" id="ARBA00023157"/>
    </source>
</evidence>
<dbReference type="GO" id="GO:0003955">
    <property type="term" value="F:NAD(P)H dehydrogenase (quinone) activity"/>
    <property type="evidence" value="ECO:0007669"/>
    <property type="project" value="TreeGrafter"/>
</dbReference>
<proteinExistence type="inferred from homology"/>
<dbReference type="PRINTS" id="PR00368">
    <property type="entry name" value="FADPNR"/>
</dbReference>
<evidence type="ECO:0000256" key="2">
    <source>
        <dbReference type="ARBA" id="ARBA00022630"/>
    </source>
</evidence>
<evidence type="ECO:0000256" key="9">
    <source>
        <dbReference type="PIRSR" id="PIRSR000350-4"/>
    </source>
</evidence>
<dbReference type="FunFam" id="3.50.50.60:FF:000379">
    <property type="entry name" value="Mercuric reductase"/>
    <property type="match status" value="1"/>
</dbReference>
<dbReference type="PANTHER" id="PTHR43014:SF2">
    <property type="entry name" value="MERCURIC REDUCTASE"/>
    <property type="match status" value="1"/>
</dbReference>
<comment type="similarity">
    <text evidence="1 10">Belongs to the class-I pyridine nucleotide-disulfide oxidoreductase family.</text>
</comment>
<keyword evidence="4" id="KW-0521">NADP</keyword>
<dbReference type="Gene3D" id="3.50.50.60">
    <property type="entry name" value="FAD/NAD(P)-binding domain"/>
    <property type="match status" value="2"/>
</dbReference>
<evidence type="ECO:0000256" key="3">
    <source>
        <dbReference type="ARBA" id="ARBA00022827"/>
    </source>
</evidence>
<evidence type="ECO:0000256" key="10">
    <source>
        <dbReference type="RuleBase" id="RU003691"/>
    </source>
</evidence>
<gene>
    <name evidence="14" type="ORF">HJG54_26075</name>
</gene>
<evidence type="ECO:0000256" key="5">
    <source>
        <dbReference type="ARBA" id="ARBA00023002"/>
    </source>
</evidence>
<accession>A0AA97ARV5</accession>
<keyword evidence="11" id="KW-1133">Transmembrane helix</keyword>
<dbReference type="GO" id="GO:0016668">
    <property type="term" value="F:oxidoreductase activity, acting on a sulfur group of donors, NAD(P) as acceptor"/>
    <property type="evidence" value="ECO:0007669"/>
    <property type="project" value="InterPro"/>
</dbReference>
<keyword evidence="2 10" id="KW-0285">Flavoprotein</keyword>
<keyword evidence="6" id="KW-1015">Disulfide bond</keyword>
<feature type="binding site" evidence="8">
    <location>
        <position position="343"/>
    </location>
    <ligand>
        <name>FAD</name>
        <dbReference type="ChEBI" id="CHEBI:57692"/>
    </ligand>
</feature>
<evidence type="ECO:0000259" key="12">
    <source>
        <dbReference type="Pfam" id="PF02852"/>
    </source>
</evidence>
<keyword evidence="7 10" id="KW-0676">Redox-active center</keyword>
<keyword evidence="11" id="KW-0812">Transmembrane</keyword>
<dbReference type="PIRSF" id="PIRSF000350">
    <property type="entry name" value="Mercury_reductase_MerA"/>
    <property type="match status" value="1"/>
</dbReference>
<keyword evidence="3 8" id="KW-0274">FAD</keyword>
<dbReference type="InterPro" id="IPR001100">
    <property type="entry name" value="Pyr_nuc-diS_OxRdtase"/>
</dbReference>
<keyword evidence="5 10" id="KW-0560">Oxidoreductase</keyword>
<feature type="domain" description="FAD/NAD(P)-binding" evidence="13">
    <location>
        <begin position="39"/>
        <end position="356"/>
    </location>
</feature>
<feature type="disulfide bond" description="Redox-active" evidence="9">
    <location>
        <begin position="78"/>
        <end position="83"/>
    </location>
</feature>
<dbReference type="PANTHER" id="PTHR43014">
    <property type="entry name" value="MERCURIC REDUCTASE"/>
    <property type="match status" value="1"/>
</dbReference>
<comment type="cofactor">
    <cofactor evidence="8">
        <name>FAD</name>
        <dbReference type="ChEBI" id="CHEBI:57692"/>
    </cofactor>
    <text evidence="8">Binds 1 FAD per subunit.</text>
</comment>
<name>A0AA97ARV5_9CYAN</name>
<sequence>MTQSAFQPFLVPPMDEYNQTLVSYVHPPNWTNPTPQAEYDLVVIGAGTAGLVVAAGAAGLGLGLKIALVERHLMGGDCLNVGCVPSKCVIRSSRVVADIRDSEPFGIKPPDTIEIDFAAVMARMRRLRAGISHHDSAERFQNLGIDVFLGQGEFQSERSLMVGGQILRFKKAVIATGARAAKPKIAGLEAAGYLTNETVFSLTERPAKLAVIGGGPIGCELAQAFQRLGSEVILFHKGGHLLDKEDADAAEIVQQSFLQEGIRLVLNAQLQRVEKTESGKVIHFSSDGKPDSIAVDQILVGTGRAANVEGLNLEAAGVAYDAKGVKVNDYLQTSNPKIFAAGDICMNWKFTHAADAAARIVIKNALFAPFGLGKSKLSSLVMPWVTYTDPEVAHVGMYESEARQQGIAVKTIHIPFSQIDRAIADGEETGFLKILHREGSDKILGATIVARHAGEMISEVTTAIVNQIGLSKLSTVIHPYPTQAEAIKKAADAYRRTLLTPRSQFLLGLLAKLS</sequence>
<dbReference type="InterPro" id="IPR004099">
    <property type="entry name" value="Pyr_nucl-diS_OxRdtase_dimer"/>
</dbReference>
<dbReference type="PROSITE" id="PS00076">
    <property type="entry name" value="PYRIDINE_REDOX_1"/>
    <property type="match status" value="1"/>
</dbReference>
<dbReference type="InterPro" id="IPR023753">
    <property type="entry name" value="FAD/NAD-binding_dom"/>
</dbReference>